<dbReference type="AlphaFoldDB" id="A0A8T0GMP0"/>
<evidence type="ECO:0000313" key="1">
    <source>
        <dbReference type="EMBL" id="KAG0560290.1"/>
    </source>
</evidence>
<evidence type="ECO:0000313" key="2">
    <source>
        <dbReference type="Proteomes" id="UP000822688"/>
    </source>
</evidence>
<evidence type="ECO:0008006" key="3">
    <source>
        <dbReference type="Google" id="ProtNLM"/>
    </source>
</evidence>
<dbReference type="Proteomes" id="UP000822688">
    <property type="component" value="Chromosome 10"/>
</dbReference>
<reference evidence="1" key="1">
    <citation type="submission" date="2020-06" db="EMBL/GenBank/DDBJ databases">
        <title>WGS assembly of Ceratodon purpureus strain R40.</title>
        <authorList>
            <person name="Carey S.B."/>
            <person name="Jenkins J."/>
            <person name="Shu S."/>
            <person name="Lovell J.T."/>
            <person name="Sreedasyam A."/>
            <person name="Maumus F."/>
            <person name="Tiley G.P."/>
            <person name="Fernandez-Pozo N."/>
            <person name="Barry K."/>
            <person name="Chen C."/>
            <person name="Wang M."/>
            <person name="Lipzen A."/>
            <person name="Daum C."/>
            <person name="Saski C.A."/>
            <person name="Payton A.C."/>
            <person name="Mcbreen J.C."/>
            <person name="Conrad R.E."/>
            <person name="Kollar L.M."/>
            <person name="Olsson S."/>
            <person name="Huttunen S."/>
            <person name="Landis J.B."/>
            <person name="Wickett N.J."/>
            <person name="Johnson M.G."/>
            <person name="Rensing S.A."/>
            <person name="Grimwood J."/>
            <person name="Schmutz J."/>
            <person name="Mcdaniel S.F."/>
        </authorList>
    </citation>
    <scope>NUCLEOTIDE SEQUENCE</scope>
    <source>
        <strain evidence="1">R40</strain>
    </source>
</reference>
<dbReference type="EMBL" id="CM026431">
    <property type="protein sequence ID" value="KAG0560290.1"/>
    <property type="molecule type" value="Genomic_DNA"/>
</dbReference>
<sequence>MEHWPTPLGLNFPVHVPYVCTEDYDGENFFEFPLRKGWTKRRLHECLDPGKQPGGEAFFQSWLFFGCLIEVFKVVGIRVRSLDFRQGEYLTTEMLPTFIQRWRDIEPNRRKVLELFKKGELDSRLGFRENYLARRRRIKLILLRVQKYVRLYSSGKVLMIHQFRLPSCSVSHKVWLSIMALAHTLRQAARRIYGPQDFPSNKGGYNHILCERILMRGWCKAECANFVRDMDIDFLYYVGSVESPRRDENHGNCTERACVAKGIDIRDYKTKHDVQDCSCCEMEVDVHRVVEIILQDGIPLVSWDGKKIRVIKYDGKSNYVAISHVWRDGMGNQNKNALPACQLTRIQASMTKLYSTVEAEEVGVCNPKMGHNLKEDDPKELPVGYWMDTLCLPAGETVKPYRKQAISQMLRIYRSAHRVLVLDNWLENLDRGSSSFEKGIRLYLCNWQSRLWTLQEGVLASNLFFGFKGGPQTIQEIYTQEKIETESAVVMPAFFCSSVDRPLTLVPMSVNGLRMLKDEGVLAHVAFIPLVRAVMTRTTTHKEDETICMASMMRGMDVKALQHIHRDEKGAEIKRGADELMQRFLGQVGRIESRFIFNDLPRLQNEGYGWAPISFLGQVGSLGVSEGGCKEYGIVNRDGTIGFHVTFSGIKLEPGKLLHFKENEETAINIIRSDDYTVGYNVTLQPPVKDLNPKRCNSDSAKQYAIIISGHQSVSQSLLDPWLVSKTETKSRVDMRKGSDMSTNPMDVREKGKKCFRMGRSQVILGLLDNKGENGPLRIWHVATAKLEPLKGNNNVFVGDWVEDQQWCVL</sequence>
<keyword evidence="2" id="KW-1185">Reference proteome</keyword>
<comment type="caution">
    <text evidence="1">The sequence shown here is derived from an EMBL/GenBank/DDBJ whole genome shotgun (WGS) entry which is preliminary data.</text>
</comment>
<dbReference type="PANTHER" id="PTHR39596">
    <property type="match status" value="1"/>
</dbReference>
<dbReference type="PANTHER" id="PTHR39596:SF3">
    <property type="entry name" value="HETEROKARYON INCOMPATIBILITY DOMAIN-CONTAINING PROTEIN"/>
    <property type="match status" value="1"/>
</dbReference>
<organism evidence="1 2">
    <name type="scientific">Ceratodon purpureus</name>
    <name type="common">Fire moss</name>
    <name type="synonym">Dicranum purpureum</name>
    <dbReference type="NCBI Taxonomy" id="3225"/>
    <lineage>
        <taxon>Eukaryota</taxon>
        <taxon>Viridiplantae</taxon>
        <taxon>Streptophyta</taxon>
        <taxon>Embryophyta</taxon>
        <taxon>Bryophyta</taxon>
        <taxon>Bryophytina</taxon>
        <taxon>Bryopsida</taxon>
        <taxon>Dicranidae</taxon>
        <taxon>Pseudoditrichales</taxon>
        <taxon>Ditrichaceae</taxon>
        <taxon>Ceratodon</taxon>
    </lineage>
</organism>
<name>A0A8T0GMP0_CERPU</name>
<gene>
    <name evidence="1" type="ORF">KC19_10G169100</name>
</gene>
<proteinExistence type="predicted"/>
<protein>
    <recommendedName>
        <fullName evidence="3">Heterokaryon incompatibility domain-containing protein</fullName>
    </recommendedName>
</protein>
<accession>A0A8T0GMP0</accession>